<protein>
    <submittedName>
        <fullName evidence="2">Helix-turn-helix protein, CopG family</fullName>
    </submittedName>
</protein>
<accession>Q82VB4</accession>
<dbReference type="STRING" id="228410.NE1182"/>
<organism evidence="2 3">
    <name type="scientific">Nitrosomonas europaea (strain ATCC 19718 / CIP 103999 / KCTC 2705 / NBRC 14298)</name>
    <dbReference type="NCBI Taxonomy" id="228410"/>
    <lineage>
        <taxon>Bacteria</taxon>
        <taxon>Pseudomonadati</taxon>
        <taxon>Pseudomonadota</taxon>
        <taxon>Betaproteobacteria</taxon>
        <taxon>Nitrosomonadales</taxon>
        <taxon>Nitrosomonadaceae</taxon>
        <taxon>Nitrosomonas</taxon>
    </lineage>
</organism>
<dbReference type="AlphaFoldDB" id="Q82VB4"/>
<gene>
    <name evidence="2" type="ordered locus">NE1182</name>
</gene>
<evidence type="ECO:0000313" key="3">
    <source>
        <dbReference type="Proteomes" id="UP000001416"/>
    </source>
</evidence>
<reference evidence="2 3" key="1">
    <citation type="journal article" date="2003" name="J. Bacteriol.">
        <title>Complete genome sequence of the ammonia-oxidizing bacterium and obligate chemolithoautotroph Nitrosomonas europaea.</title>
        <authorList>
            <person name="Chain P."/>
            <person name="Lamerdin J."/>
            <person name="Larimer F."/>
            <person name="Regala W."/>
            <person name="Land M."/>
            <person name="Hauser L."/>
            <person name="Hooper A."/>
            <person name="Klotz M."/>
            <person name="Norton J."/>
            <person name="Sayavedra-Soto L."/>
            <person name="Arciero D."/>
            <person name="Hommes N."/>
            <person name="Whittaker M."/>
            <person name="Arp D."/>
        </authorList>
    </citation>
    <scope>NUCLEOTIDE SEQUENCE [LARGE SCALE GENOMIC DNA]</scope>
    <source>
        <strain evidence="3">ATCC 19718 / CIP 103999 / KCTC 2705 / NBRC 14298</strain>
    </source>
</reference>
<dbReference type="KEGG" id="neu:NE1182"/>
<dbReference type="eggNOG" id="ENOG503134V">
    <property type="taxonomic scope" value="Bacteria"/>
</dbReference>
<dbReference type="EMBL" id="AL954747">
    <property type="protein sequence ID" value="CAD85093.1"/>
    <property type="molecule type" value="Genomic_DNA"/>
</dbReference>
<dbReference type="Proteomes" id="UP000001416">
    <property type="component" value="Chromosome"/>
</dbReference>
<keyword evidence="3" id="KW-1185">Reference proteome</keyword>
<evidence type="ECO:0000256" key="1">
    <source>
        <dbReference type="SAM" id="Coils"/>
    </source>
</evidence>
<dbReference type="HOGENOM" id="CLU_198993_0_0_4"/>
<feature type="coiled-coil region" evidence="1">
    <location>
        <begin position="45"/>
        <end position="72"/>
    </location>
</feature>
<keyword evidence="1" id="KW-0175">Coiled coil</keyword>
<evidence type="ECO:0000313" key="2">
    <source>
        <dbReference type="EMBL" id="CAD85093.1"/>
    </source>
</evidence>
<sequence length="80" mass="9152">MRNTMTHRVTITLDAETFAFLNDVASSNRSAYVNQLLKQDRKNFLQAALRKANQEEAEDTNYQEKLQAWESTLSDGLAND</sequence>
<name>Q82VB4_NITEU</name>
<proteinExistence type="predicted"/>